<reference evidence="1 2" key="1">
    <citation type="submission" date="2021-06" db="EMBL/GenBank/DDBJ databases">
        <title>Caerostris darwini draft genome.</title>
        <authorList>
            <person name="Kono N."/>
            <person name="Arakawa K."/>
        </authorList>
    </citation>
    <scope>NUCLEOTIDE SEQUENCE [LARGE SCALE GENOMIC DNA]</scope>
</reference>
<keyword evidence="2" id="KW-1185">Reference proteome</keyword>
<dbReference type="AlphaFoldDB" id="A0AAV4VC27"/>
<protein>
    <submittedName>
        <fullName evidence="1">Uncharacterized protein</fullName>
    </submittedName>
</protein>
<organism evidence="1 2">
    <name type="scientific">Caerostris darwini</name>
    <dbReference type="NCBI Taxonomy" id="1538125"/>
    <lineage>
        <taxon>Eukaryota</taxon>
        <taxon>Metazoa</taxon>
        <taxon>Ecdysozoa</taxon>
        <taxon>Arthropoda</taxon>
        <taxon>Chelicerata</taxon>
        <taxon>Arachnida</taxon>
        <taxon>Araneae</taxon>
        <taxon>Araneomorphae</taxon>
        <taxon>Entelegynae</taxon>
        <taxon>Araneoidea</taxon>
        <taxon>Araneidae</taxon>
        <taxon>Caerostris</taxon>
    </lineage>
</organism>
<comment type="caution">
    <text evidence="1">The sequence shown here is derived from an EMBL/GenBank/DDBJ whole genome shotgun (WGS) entry which is preliminary data.</text>
</comment>
<evidence type="ECO:0000313" key="1">
    <source>
        <dbReference type="EMBL" id="GIY67825.1"/>
    </source>
</evidence>
<dbReference type="Proteomes" id="UP001054837">
    <property type="component" value="Unassembled WGS sequence"/>
</dbReference>
<gene>
    <name evidence="1" type="ORF">CDAR_308551</name>
</gene>
<sequence>MLRRALPLGDTSLVIVSSIPKAPLSHGSCYITLSVNTEWIETKQNKKRETKQEILSCPETKCQDDNDLLFAPPPKRLCFRALRKQMLSRALRSAKNLGPDVCFIDSESTSHAGSWFRIQKILL</sequence>
<evidence type="ECO:0000313" key="2">
    <source>
        <dbReference type="Proteomes" id="UP001054837"/>
    </source>
</evidence>
<dbReference type="EMBL" id="BPLQ01012780">
    <property type="protein sequence ID" value="GIY67825.1"/>
    <property type="molecule type" value="Genomic_DNA"/>
</dbReference>
<proteinExistence type="predicted"/>
<name>A0AAV4VC27_9ARAC</name>
<accession>A0AAV4VC27</accession>